<feature type="non-terminal residue" evidence="1">
    <location>
        <position position="1"/>
    </location>
</feature>
<name>X1NXZ1_9ZZZZ</name>
<dbReference type="AlphaFoldDB" id="X1NXZ1"/>
<evidence type="ECO:0000313" key="1">
    <source>
        <dbReference type="EMBL" id="GAI23524.1"/>
    </source>
</evidence>
<gene>
    <name evidence="1" type="ORF">S06H3_37432</name>
</gene>
<comment type="caution">
    <text evidence="1">The sequence shown here is derived from an EMBL/GenBank/DDBJ whole genome shotgun (WGS) entry which is preliminary data.</text>
</comment>
<dbReference type="EMBL" id="BARV01022745">
    <property type="protein sequence ID" value="GAI23524.1"/>
    <property type="molecule type" value="Genomic_DNA"/>
</dbReference>
<accession>X1NXZ1</accession>
<sequence>TDPKRIVYDEPVIVTIKAREIERTVDHPYSDVIRFEDMLSQKKQAGYTVMARDAVIAYLLVRGYGSKHFITGFLSSKYEDKTPSFPDFANITPATVGQTLSRLKSEGWTT</sequence>
<reference evidence="1" key="1">
    <citation type="journal article" date="2014" name="Front. Microbiol.">
        <title>High frequency of phylogenetically diverse reductive dehalogenase-homologous genes in deep subseafloor sedimentary metagenomes.</title>
        <authorList>
            <person name="Kawai M."/>
            <person name="Futagami T."/>
            <person name="Toyoda A."/>
            <person name="Takaki Y."/>
            <person name="Nishi S."/>
            <person name="Hori S."/>
            <person name="Arai W."/>
            <person name="Tsubouchi T."/>
            <person name="Morono Y."/>
            <person name="Uchiyama I."/>
            <person name="Ito T."/>
            <person name="Fujiyama A."/>
            <person name="Inagaki F."/>
            <person name="Takami H."/>
        </authorList>
    </citation>
    <scope>NUCLEOTIDE SEQUENCE</scope>
    <source>
        <strain evidence="1">Expedition CK06-06</strain>
    </source>
</reference>
<proteinExistence type="predicted"/>
<protein>
    <submittedName>
        <fullName evidence="1">Uncharacterized protein</fullName>
    </submittedName>
</protein>
<organism evidence="1">
    <name type="scientific">marine sediment metagenome</name>
    <dbReference type="NCBI Taxonomy" id="412755"/>
    <lineage>
        <taxon>unclassified sequences</taxon>
        <taxon>metagenomes</taxon>
        <taxon>ecological metagenomes</taxon>
    </lineage>
</organism>